<feature type="transmembrane region" description="Helical" evidence="1">
    <location>
        <begin position="53"/>
        <end position="72"/>
    </location>
</feature>
<organism evidence="2 3">
    <name type="scientific">Paraferrimonas sedimenticola</name>
    <dbReference type="NCBI Taxonomy" id="375674"/>
    <lineage>
        <taxon>Bacteria</taxon>
        <taxon>Pseudomonadati</taxon>
        <taxon>Pseudomonadota</taxon>
        <taxon>Gammaproteobacteria</taxon>
        <taxon>Alteromonadales</taxon>
        <taxon>Ferrimonadaceae</taxon>
        <taxon>Paraferrimonas</taxon>
    </lineage>
</organism>
<comment type="caution">
    <text evidence="2">The sequence shown here is derived from an EMBL/GenBank/DDBJ whole genome shotgun (WGS) entry which is preliminary data.</text>
</comment>
<dbReference type="Proteomes" id="UP001161422">
    <property type="component" value="Unassembled WGS sequence"/>
</dbReference>
<sequence length="138" mass="15324">MLDKIHSELETLDYPLKRKEREIQISLVPFGGKACIKYDIALGKLTFRLSNSANILISCLLTSLLLLTILHLLDDPNFSQSIQIAAWIGVIAYVFAMNLVTEIRAVPLREHVRKFNAKHAGLCGEEQAGSLSTTSNQS</sequence>
<dbReference type="RefSeq" id="WP_095505133.1">
    <property type="nucleotide sequence ID" value="NZ_BSNC01000004.1"/>
</dbReference>
<reference evidence="2" key="2">
    <citation type="submission" date="2023-01" db="EMBL/GenBank/DDBJ databases">
        <title>Draft genome sequence of Paraferrimonas sedimenticola strain NBRC 101628.</title>
        <authorList>
            <person name="Sun Q."/>
            <person name="Mori K."/>
        </authorList>
    </citation>
    <scope>NUCLEOTIDE SEQUENCE</scope>
    <source>
        <strain evidence="2">NBRC 101628</strain>
    </source>
</reference>
<gene>
    <name evidence="2" type="ORF">GCM10007895_17400</name>
</gene>
<evidence type="ECO:0000256" key="1">
    <source>
        <dbReference type="SAM" id="Phobius"/>
    </source>
</evidence>
<evidence type="ECO:0000313" key="3">
    <source>
        <dbReference type="Proteomes" id="UP001161422"/>
    </source>
</evidence>
<keyword evidence="1" id="KW-1133">Transmembrane helix</keyword>
<dbReference type="AlphaFoldDB" id="A0AA37RWV3"/>
<keyword evidence="1" id="KW-0812">Transmembrane</keyword>
<protein>
    <submittedName>
        <fullName evidence="2">Uncharacterized protein</fullName>
    </submittedName>
</protein>
<accession>A0AA37RWV3</accession>
<evidence type="ECO:0000313" key="2">
    <source>
        <dbReference type="EMBL" id="GLP96434.1"/>
    </source>
</evidence>
<reference evidence="2" key="1">
    <citation type="journal article" date="2014" name="Int. J. Syst. Evol. Microbiol.">
        <title>Complete genome sequence of Corynebacterium casei LMG S-19264T (=DSM 44701T), isolated from a smear-ripened cheese.</title>
        <authorList>
            <consortium name="US DOE Joint Genome Institute (JGI-PGF)"/>
            <person name="Walter F."/>
            <person name="Albersmeier A."/>
            <person name="Kalinowski J."/>
            <person name="Ruckert C."/>
        </authorList>
    </citation>
    <scope>NUCLEOTIDE SEQUENCE</scope>
    <source>
        <strain evidence="2">NBRC 101628</strain>
    </source>
</reference>
<name>A0AA37RWV3_9GAMM</name>
<proteinExistence type="predicted"/>
<feature type="transmembrane region" description="Helical" evidence="1">
    <location>
        <begin position="84"/>
        <end position="106"/>
    </location>
</feature>
<keyword evidence="1" id="KW-0472">Membrane</keyword>
<keyword evidence="3" id="KW-1185">Reference proteome</keyword>
<dbReference type="EMBL" id="BSNC01000004">
    <property type="protein sequence ID" value="GLP96434.1"/>
    <property type="molecule type" value="Genomic_DNA"/>
</dbReference>